<keyword evidence="6 8" id="KW-0472">Membrane</keyword>
<dbReference type="PANTHER" id="PTHR34582">
    <property type="entry name" value="UPF0702 TRANSMEMBRANE PROTEIN YCAP"/>
    <property type="match status" value="1"/>
</dbReference>
<dbReference type="Proteomes" id="UP001501490">
    <property type="component" value="Unassembled WGS sequence"/>
</dbReference>
<evidence type="ECO:0000256" key="4">
    <source>
        <dbReference type="ARBA" id="ARBA00022692"/>
    </source>
</evidence>
<gene>
    <name evidence="10" type="ORF">GCM10022236_09190</name>
</gene>
<evidence type="ECO:0000256" key="3">
    <source>
        <dbReference type="ARBA" id="ARBA00022475"/>
    </source>
</evidence>
<comment type="subcellular location">
    <subcellularLocation>
        <location evidence="1">Cell membrane</location>
        <topology evidence="1">Multi-pass membrane protein</topology>
    </subcellularLocation>
</comment>
<evidence type="ECO:0000313" key="10">
    <source>
        <dbReference type="EMBL" id="GAA3609683.1"/>
    </source>
</evidence>
<feature type="region of interest" description="Disordered" evidence="7">
    <location>
        <begin position="1"/>
        <end position="21"/>
    </location>
</feature>
<evidence type="ECO:0000259" key="9">
    <source>
        <dbReference type="Pfam" id="PF04239"/>
    </source>
</evidence>
<evidence type="ECO:0000256" key="6">
    <source>
        <dbReference type="ARBA" id="ARBA00023136"/>
    </source>
</evidence>
<keyword evidence="3" id="KW-1003">Cell membrane</keyword>
<comment type="similarity">
    <text evidence="2">Belongs to the UPF0702 family.</text>
</comment>
<evidence type="ECO:0000256" key="2">
    <source>
        <dbReference type="ARBA" id="ARBA00006448"/>
    </source>
</evidence>
<evidence type="ECO:0000256" key="7">
    <source>
        <dbReference type="SAM" id="MobiDB-lite"/>
    </source>
</evidence>
<evidence type="ECO:0000256" key="5">
    <source>
        <dbReference type="ARBA" id="ARBA00022989"/>
    </source>
</evidence>
<reference evidence="11" key="1">
    <citation type="journal article" date="2019" name="Int. J. Syst. Evol. Microbiol.">
        <title>The Global Catalogue of Microorganisms (GCM) 10K type strain sequencing project: providing services to taxonomists for standard genome sequencing and annotation.</title>
        <authorList>
            <consortium name="The Broad Institute Genomics Platform"/>
            <consortium name="The Broad Institute Genome Sequencing Center for Infectious Disease"/>
            <person name="Wu L."/>
            <person name="Ma J."/>
        </authorList>
    </citation>
    <scope>NUCLEOTIDE SEQUENCE [LARGE SCALE GENOMIC DNA]</scope>
    <source>
        <strain evidence="11">JCM 16929</strain>
    </source>
</reference>
<feature type="transmembrane region" description="Helical" evidence="8">
    <location>
        <begin position="41"/>
        <end position="61"/>
    </location>
</feature>
<accession>A0ABP6ZIE8</accession>
<keyword evidence="5 8" id="KW-1133">Transmembrane helix</keyword>
<dbReference type="EMBL" id="BAABAB010000006">
    <property type="protein sequence ID" value="GAA3609683.1"/>
    <property type="molecule type" value="Genomic_DNA"/>
</dbReference>
<protein>
    <submittedName>
        <fullName evidence="10">DUF421 domain-containing protein</fullName>
    </submittedName>
</protein>
<dbReference type="PANTHER" id="PTHR34582:SF6">
    <property type="entry name" value="UPF0702 TRANSMEMBRANE PROTEIN YCAP"/>
    <property type="match status" value="1"/>
</dbReference>
<evidence type="ECO:0000256" key="1">
    <source>
        <dbReference type="ARBA" id="ARBA00004651"/>
    </source>
</evidence>
<evidence type="ECO:0000256" key="8">
    <source>
        <dbReference type="SAM" id="Phobius"/>
    </source>
</evidence>
<dbReference type="InterPro" id="IPR007353">
    <property type="entry name" value="DUF421"/>
</dbReference>
<proteinExistence type="inferred from homology"/>
<sequence length="194" mass="20797">MPDAHSFRDGSPGQTDPNELQQEPDAMNELIHDLIGDWHTAVHAAIKAAALFVMAVIAFRLTTRRAIAQFAPFDWVAAVAVGAIVGRTATASDASWLTGTAALVSLLLVHAGVTRLRLVPGFQRFIDPPLRVLIHDGTVDEVNLARCGMSHEDLAAVLRQAGYRSPADVHLELLESRGMVSFVGPDDRHPAPGG</sequence>
<feature type="domain" description="YetF C-terminal" evidence="9">
    <location>
        <begin position="122"/>
        <end position="187"/>
    </location>
</feature>
<dbReference type="Gene3D" id="3.30.240.20">
    <property type="entry name" value="bsu07140 like domains"/>
    <property type="match status" value="1"/>
</dbReference>
<feature type="compositionally biased region" description="Polar residues" evidence="7">
    <location>
        <begin position="12"/>
        <end position="21"/>
    </location>
</feature>
<feature type="transmembrane region" description="Helical" evidence="8">
    <location>
        <begin position="96"/>
        <end position="116"/>
    </location>
</feature>
<feature type="transmembrane region" description="Helical" evidence="8">
    <location>
        <begin position="73"/>
        <end position="90"/>
    </location>
</feature>
<evidence type="ECO:0000313" key="11">
    <source>
        <dbReference type="Proteomes" id="UP001501490"/>
    </source>
</evidence>
<name>A0ABP6ZIE8_9ACTN</name>
<organism evidence="10 11">
    <name type="scientific">Microlunatus ginsengisoli</name>
    <dbReference type="NCBI Taxonomy" id="363863"/>
    <lineage>
        <taxon>Bacteria</taxon>
        <taxon>Bacillati</taxon>
        <taxon>Actinomycetota</taxon>
        <taxon>Actinomycetes</taxon>
        <taxon>Propionibacteriales</taxon>
        <taxon>Propionibacteriaceae</taxon>
        <taxon>Microlunatus</taxon>
    </lineage>
</organism>
<dbReference type="InterPro" id="IPR023090">
    <property type="entry name" value="UPF0702_alpha/beta_dom_sf"/>
</dbReference>
<keyword evidence="4 8" id="KW-0812">Transmembrane</keyword>
<comment type="caution">
    <text evidence="10">The sequence shown here is derived from an EMBL/GenBank/DDBJ whole genome shotgun (WGS) entry which is preliminary data.</text>
</comment>
<dbReference type="Pfam" id="PF04239">
    <property type="entry name" value="DUF421"/>
    <property type="match status" value="1"/>
</dbReference>
<keyword evidence="11" id="KW-1185">Reference proteome</keyword>